<dbReference type="SUPFAM" id="SSF57845">
    <property type="entry name" value="B-box zinc-binding domain"/>
    <property type="match status" value="1"/>
</dbReference>
<dbReference type="PANTHER" id="PTHR24103">
    <property type="entry name" value="E3 UBIQUITIN-PROTEIN LIGASE TRIM"/>
    <property type="match status" value="1"/>
</dbReference>
<comment type="caution">
    <text evidence="7">The sequence shown here is derived from an EMBL/GenBank/DDBJ whole genome shotgun (WGS) entry which is preliminary data.</text>
</comment>
<keyword evidence="1" id="KW-0479">Metal-binding</keyword>
<protein>
    <recommendedName>
        <fullName evidence="6">RING-type domain-containing protein</fullName>
    </recommendedName>
</protein>
<dbReference type="SMART" id="SM00184">
    <property type="entry name" value="RING"/>
    <property type="match status" value="1"/>
</dbReference>
<organism evidence="7 8">
    <name type="scientific">Paralvinella palmiformis</name>
    <dbReference type="NCBI Taxonomy" id="53620"/>
    <lineage>
        <taxon>Eukaryota</taxon>
        <taxon>Metazoa</taxon>
        <taxon>Spiralia</taxon>
        <taxon>Lophotrochozoa</taxon>
        <taxon>Annelida</taxon>
        <taxon>Polychaeta</taxon>
        <taxon>Sedentaria</taxon>
        <taxon>Canalipalpata</taxon>
        <taxon>Terebellida</taxon>
        <taxon>Terebelliformia</taxon>
        <taxon>Alvinellidae</taxon>
        <taxon>Paralvinella</taxon>
    </lineage>
</organism>
<feature type="compositionally biased region" description="Basic residues" evidence="5">
    <location>
        <begin position="530"/>
        <end position="542"/>
    </location>
</feature>
<evidence type="ECO:0000256" key="1">
    <source>
        <dbReference type="ARBA" id="ARBA00022723"/>
    </source>
</evidence>
<dbReference type="SUPFAM" id="SSF57850">
    <property type="entry name" value="RING/U-box"/>
    <property type="match status" value="1"/>
</dbReference>
<dbReference type="InterPro" id="IPR001841">
    <property type="entry name" value="Znf_RING"/>
</dbReference>
<feature type="region of interest" description="Disordered" evidence="5">
    <location>
        <begin position="388"/>
        <end position="433"/>
    </location>
</feature>
<feature type="compositionally biased region" description="Polar residues" evidence="5">
    <location>
        <begin position="388"/>
        <end position="409"/>
    </location>
</feature>
<evidence type="ECO:0000313" key="8">
    <source>
        <dbReference type="Proteomes" id="UP001208570"/>
    </source>
</evidence>
<dbReference type="InterPro" id="IPR050143">
    <property type="entry name" value="TRIM/RBCC"/>
</dbReference>
<keyword evidence="8" id="KW-1185">Reference proteome</keyword>
<evidence type="ECO:0000256" key="2">
    <source>
        <dbReference type="ARBA" id="ARBA00022771"/>
    </source>
</evidence>
<evidence type="ECO:0000256" key="5">
    <source>
        <dbReference type="SAM" id="MobiDB-lite"/>
    </source>
</evidence>
<feature type="compositionally biased region" description="Low complexity" evidence="5">
    <location>
        <begin position="469"/>
        <end position="485"/>
    </location>
</feature>
<proteinExistence type="predicted"/>
<dbReference type="GO" id="GO:0008270">
    <property type="term" value="F:zinc ion binding"/>
    <property type="evidence" value="ECO:0007669"/>
    <property type="project" value="UniProtKB-KW"/>
</dbReference>
<dbReference type="PROSITE" id="PS00518">
    <property type="entry name" value="ZF_RING_1"/>
    <property type="match status" value="1"/>
</dbReference>
<feature type="region of interest" description="Disordered" evidence="5">
    <location>
        <begin position="460"/>
        <end position="542"/>
    </location>
</feature>
<feature type="compositionally biased region" description="Polar residues" evidence="5">
    <location>
        <begin position="423"/>
        <end position="432"/>
    </location>
</feature>
<dbReference type="AlphaFoldDB" id="A0AAD9JIB7"/>
<feature type="region of interest" description="Disordered" evidence="5">
    <location>
        <begin position="316"/>
        <end position="335"/>
    </location>
</feature>
<accession>A0AAD9JIB7</accession>
<evidence type="ECO:0000256" key="4">
    <source>
        <dbReference type="PROSITE-ProRule" id="PRU00175"/>
    </source>
</evidence>
<evidence type="ECO:0000313" key="7">
    <source>
        <dbReference type="EMBL" id="KAK2153509.1"/>
    </source>
</evidence>
<evidence type="ECO:0000256" key="3">
    <source>
        <dbReference type="ARBA" id="ARBA00022833"/>
    </source>
</evidence>
<gene>
    <name evidence="7" type="ORF">LSH36_294g01036</name>
</gene>
<sequence>MNSPMMNHIEDELICCVCLDLLDNPVILPCSHNLCKKCVQGLIDNRNARWQSFDCPKCRHRVTLSLGESIEGLPENKALRNIISIVKEEQSLIGGATSQCSKHSLGQHHYCLTCKCAICDKCKAELHNGFGHNVEMIDVVLADKQEKTANSVIELKSKQKCLEDQHKQILDEKEKLKVYVDSQLESVDFRFDQLDYQIRLTKKMLTSSLQSSIRERKRMINSEEASCQQKISHIKSLIKQYEASQASYKEPEYKVKVMDNCLLGMCSLMTFELNDHKYEFSEEPLPDVRLEGVDAVIKGLNSVKWHCNVESTEDKQQERCSDGKQQQQATTASVSGNFEKRGNNYEYVLVPLGMVAMTWIRSLFYDIVKQIGRMLGNLCVKSPLNVGESSDGASPSSITSNTASGTSHPSTRHSNKSCDHGDISNQGHQSSARVVCVPNPPNCATGSPFHVTDFFKSFSDPGTSQHSVGQSAGASAAQATPLATPESSTVIGQAESRSKNPSGLQSSFSVDSPSQKPLFTLGTSPPMPRMQRKFRNKLQKRH</sequence>
<dbReference type="InterPro" id="IPR013083">
    <property type="entry name" value="Znf_RING/FYVE/PHD"/>
</dbReference>
<feature type="compositionally biased region" description="Polar residues" evidence="5">
    <location>
        <begin position="323"/>
        <end position="335"/>
    </location>
</feature>
<dbReference type="Gene3D" id="3.30.40.10">
    <property type="entry name" value="Zinc/RING finger domain, C3HC4 (zinc finger)"/>
    <property type="match status" value="1"/>
</dbReference>
<evidence type="ECO:0000259" key="6">
    <source>
        <dbReference type="PROSITE" id="PS50089"/>
    </source>
</evidence>
<keyword evidence="3" id="KW-0862">Zinc</keyword>
<name>A0AAD9JIB7_9ANNE</name>
<keyword evidence="2 4" id="KW-0863">Zinc-finger</keyword>
<dbReference type="Pfam" id="PF13920">
    <property type="entry name" value="zf-C3HC4_3"/>
    <property type="match status" value="1"/>
</dbReference>
<feature type="compositionally biased region" description="Polar residues" evidence="5">
    <location>
        <begin position="499"/>
        <end position="523"/>
    </location>
</feature>
<feature type="domain" description="RING-type" evidence="6">
    <location>
        <begin position="15"/>
        <end position="59"/>
    </location>
</feature>
<dbReference type="InterPro" id="IPR017907">
    <property type="entry name" value="Znf_RING_CS"/>
</dbReference>
<dbReference type="PROSITE" id="PS50089">
    <property type="entry name" value="ZF_RING_2"/>
    <property type="match status" value="1"/>
</dbReference>
<reference evidence="7" key="1">
    <citation type="journal article" date="2023" name="Mol. Biol. Evol.">
        <title>Third-Generation Sequencing Reveals the Adaptive Role of the Epigenome in Three Deep-Sea Polychaetes.</title>
        <authorList>
            <person name="Perez M."/>
            <person name="Aroh O."/>
            <person name="Sun Y."/>
            <person name="Lan Y."/>
            <person name="Juniper S.K."/>
            <person name="Young C.R."/>
            <person name="Angers B."/>
            <person name="Qian P.Y."/>
        </authorList>
    </citation>
    <scope>NUCLEOTIDE SEQUENCE</scope>
    <source>
        <strain evidence="7">P08H-3</strain>
    </source>
</reference>
<dbReference type="EMBL" id="JAODUP010000294">
    <property type="protein sequence ID" value="KAK2153509.1"/>
    <property type="molecule type" value="Genomic_DNA"/>
</dbReference>
<dbReference type="Proteomes" id="UP001208570">
    <property type="component" value="Unassembled WGS sequence"/>
</dbReference>
<dbReference type="Gene3D" id="3.30.160.60">
    <property type="entry name" value="Classic Zinc Finger"/>
    <property type="match status" value="1"/>
</dbReference>